<dbReference type="Proteomes" id="UP000186922">
    <property type="component" value="Unassembled WGS sequence"/>
</dbReference>
<sequence length="64" mass="7324">LWDARIMHKKPLLRCGVFGYIVATRKLDYIPVSSRILTVGRSTHPDRNSKIQISGSRKVLITPY</sequence>
<organism evidence="1 2">
    <name type="scientific">Ramazzottius varieornatus</name>
    <name type="common">Water bear</name>
    <name type="synonym">Tardigrade</name>
    <dbReference type="NCBI Taxonomy" id="947166"/>
    <lineage>
        <taxon>Eukaryota</taxon>
        <taxon>Metazoa</taxon>
        <taxon>Ecdysozoa</taxon>
        <taxon>Tardigrada</taxon>
        <taxon>Eutardigrada</taxon>
        <taxon>Parachela</taxon>
        <taxon>Hypsibioidea</taxon>
        <taxon>Ramazzottiidae</taxon>
        <taxon>Ramazzottius</taxon>
    </lineage>
</organism>
<evidence type="ECO:0000313" key="1">
    <source>
        <dbReference type="EMBL" id="GAU96185.1"/>
    </source>
</evidence>
<name>A0A1D1V604_RAMVA</name>
<dbReference type="EMBL" id="BDGG01000003">
    <property type="protein sequence ID" value="GAU96185.1"/>
    <property type="molecule type" value="Genomic_DNA"/>
</dbReference>
<protein>
    <submittedName>
        <fullName evidence="1">Uncharacterized protein</fullName>
    </submittedName>
</protein>
<gene>
    <name evidence="1" type="primary">RvY_07668-1</name>
    <name evidence="1" type="synonym">RvY_07668.1</name>
    <name evidence="1" type="ORF">RvY_07668</name>
</gene>
<reference evidence="1 2" key="1">
    <citation type="journal article" date="2016" name="Nat. Commun.">
        <title>Extremotolerant tardigrade genome and improved radiotolerance of human cultured cells by tardigrade-unique protein.</title>
        <authorList>
            <person name="Hashimoto T."/>
            <person name="Horikawa D.D."/>
            <person name="Saito Y."/>
            <person name="Kuwahara H."/>
            <person name="Kozuka-Hata H."/>
            <person name="Shin-I T."/>
            <person name="Minakuchi Y."/>
            <person name="Ohishi K."/>
            <person name="Motoyama A."/>
            <person name="Aizu T."/>
            <person name="Enomoto A."/>
            <person name="Kondo K."/>
            <person name="Tanaka S."/>
            <person name="Hara Y."/>
            <person name="Koshikawa S."/>
            <person name="Sagara H."/>
            <person name="Miura T."/>
            <person name="Yokobori S."/>
            <person name="Miyagawa K."/>
            <person name="Suzuki Y."/>
            <person name="Kubo T."/>
            <person name="Oyama M."/>
            <person name="Kohara Y."/>
            <person name="Fujiyama A."/>
            <person name="Arakawa K."/>
            <person name="Katayama T."/>
            <person name="Toyoda A."/>
            <person name="Kunieda T."/>
        </authorList>
    </citation>
    <scope>NUCLEOTIDE SEQUENCE [LARGE SCALE GENOMIC DNA]</scope>
    <source>
        <strain evidence="1 2">YOKOZUNA-1</strain>
    </source>
</reference>
<proteinExistence type="predicted"/>
<dbReference type="AlphaFoldDB" id="A0A1D1V604"/>
<feature type="non-terminal residue" evidence="1">
    <location>
        <position position="1"/>
    </location>
</feature>
<keyword evidence="2" id="KW-1185">Reference proteome</keyword>
<accession>A0A1D1V604</accession>
<comment type="caution">
    <text evidence="1">The sequence shown here is derived from an EMBL/GenBank/DDBJ whole genome shotgun (WGS) entry which is preliminary data.</text>
</comment>
<evidence type="ECO:0000313" key="2">
    <source>
        <dbReference type="Proteomes" id="UP000186922"/>
    </source>
</evidence>